<evidence type="ECO:0000259" key="4">
    <source>
        <dbReference type="Pfam" id="PF20434"/>
    </source>
</evidence>
<dbReference type="Gene3D" id="3.40.50.1820">
    <property type="entry name" value="alpha/beta hydrolase"/>
    <property type="match status" value="1"/>
</dbReference>
<organism evidence="5 6">
    <name type="scientific">Symbiodinium necroappetens</name>
    <dbReference type="NCBI Taxonomy" id="1628268"/>
    <lineage>
        <taxon>Eukaryota</taxon>
        <taxon>Sar</taxon>
        <taxon>Alveolata</taxon>
        <taxon>Dinophyceae</taxon>
        <taxon>Suessiales</taxon>
        <taxon>Symbiodiniaceae</taxon>
        <taxon>Symbiodinium</taxon>
    </lineage>
</organism>
<protein>
    <submittedName>
        <fullName evidence="5">AxeA1 protein</fullName>
    </submittedName>
</protein>
<keyword evidence="3" id="KW-1133">Transmembrane helix</keyword>
<dbReference type="OrthoDB" id="415061at2759"/>
<feature type="transmembrane region" description="Helical" evidence="3">
    <location>
        <begin position="432"/>
        <end position="450"/>
    </location>
</feature>
<feature type="region of interest" description="Disordered" evidence="2">
    <location>
        <begin position="759"/>
        <end position="779"/>
    </location>
</feature>
<evidence type="ECO:0000256" key="3">
    <source>
        <dbReference type="SAM" id="Phobius"/>
    </source>
</evidence>
<feature type="compositionally biased region" description="Basic and acidic residues" evidence="2">
    <location>
        <begin position="1323"/>
        <end position="1343"/>
    </location>
</feature>
<feature type="transmembrane region" description="Helical" evidence="3">
    <location>
        <begin position="581"/>
        <end position="599"/>
    </location>
</feature>
<dbReference type="EMBL" id="CAJNJA010008808">
    <property type="protein sequence ID" value="CAE7240617.1"/>
    <property type="molecule type" value="Genomic_DNA"/>
</dbReference>
<sequence length="1594" mass="174552">MVRWETPGPPGVALAILGTGIGLGYALARLASPKIADIEVEAEEVPVSVPIRLWQYLLRRLLLRSADVKQDDETLGDSREDRNQKPPQPRRYALRPEADPRLDEAMCVRYDPPAERKTGAIVIVIPGGNYDESDIFCGEGQPIAQWLAQHGATAVVLQYRCVSRGHYWPAQFQDWLDCAMLVKRKAHGWGCDASRVAVIGFSAGGHLASYAALRSPEHLAPKLQILVYPAIDTRTPHEDGSIDPWYADAGYPPVEASTHLLVTAVAPPAFLAGIRGDSYCPASENTDVYAQALEKCGVSFKYILTEDEHEHGCGLHSWWQTPCEEWLRERGRSLRAAKHGQAGLQPQASLVLGRKWQRVSRAWKAQIQELLGVTGKWFACFLVVALAQNLKGSVDVVSAVTDLGDDSTAAAPTELHHDEAESKLHPPTTPQALAAFVLVFLIPGIGLIVMKKGKDNGWEGAFGFICCIITLVWVGGSSSSLLVAPKVIGLQLRRFGSAQNPPPAFEEPGSPRSREMQIPSMLRCLAVAFAFVVVGAQNLKGSVDVASVQDDAPVASDVAAPTDLHHDEAESKLHPPTTPQALAAFVLVFVIPGVGLVVMKKGKDNGWEGAFGFICCIITLVWARSTRPSSPSPLDGADGACEHDHDECSIDFIKDLPGEPEVSGYTLRQDVQDQVNCASPAPPTLDQSRELAKASGRPACPCEWKDLVLAGKPLEAAVFLCPGWKHGQTFTASQDPDRIELSWEPPRLDQCTLRIPCGNAKRPGPRSAEPPQVGAEKQAPAFQLPELPVSGNRRTFARVVHNVLDEDDCADLIHCINQKGNGRQRFEPDVRNGHRAIVDSQELSSYLLEMLRPHFPEMLEGSKGRSSSGSSGGVENSASDYLIGSRLVDLNERCRVLCYTPGQEFAPHYDGCFVRPKGSRNEGDESMVTVQLYLHDVPAALLSFDFYSALEFRKVLAVPLPFYSEGEELVQRLLVLALRSKVCFSAICRLDYATKVTNIGAEIINEMGLSYTVYYTAGCWPPAVSYAVGQEPKTECNTEDFEIAAAEYDALTGSLLLVRNVTAIKARRLTGVKVTPDWRFVLFVGSLSNGVGNIYSVDAQETAARSAVPLLTQVQMDALDAACQLHTRAVLDILEERGHRPVQKTARIAGFKHLQVIIPGIEPVDFGGTFQGLPQQPPGISRVYRAAFSFVCRQVETVMSGSATETIEFSKVAVLDFSLKGLTGHSVRDAYASSELRVLDTETQPPAGSSRSAHESAKRFQSQSCPRFVPSKQGAELLFVAEDIAPADESAAPRWSDRPMSLPSRVLAQMQMLPQVPTGRKLRSTEDAEAHSVPERREEDPEPRTTTPQSREEEVRLALERHEAKVLMQGATEVPSVSKMLDMGVHEMPFAPVSGCPEFVPSLYSSTKTLAEAFRQDLFASPEERQRQQLREEQTRDSFVVLTDPSSNSVLGIDAQVLAGSLSVGPPMGEVAFMKLLYNVRSTIGASGQQQLLLGGCKPIRAAGRDGHMKMEAALESVMKTLQIHDEKQQYTTWLACLTADQRVSIVESLEDKHWINMSMPYPIWTGKSTQHAWCHHQESCFEVWSNPNPNEKF</sequence>
<dbReference type="SUPFAM" id="SSF53474">
    <property type="entry name" value="alpha/beta-Hydrolases"/>
    <property type="match status" value="1"/>
</dbReference>
<accession>A0A812LEH8</accession>
<feature type="transmembrane region" description="Helical" evidence="3">
    <location>
        <begin position="606"/>
        <end position="623"/>
    </location>
</feature>
<keyword evidence="3" id="KW-0812">Transmembrane</keyword>
<evidence type="ECO:0000256" key="2">
    <source>
        <dbReference type="SAM" id="MobiDB-lite"/>
    </source>
</evidence>
<dbReference type="InterPro" id="IPR050300">
    <property type="entry name" value="GDXG_lipolytic_enzyme"/>
</dbReference>
<evidence type="ECO:0000313" key="6">
    <source>
        <dbReference type="Proteomes" id="UP000601435"/>
    </source>
</evidence>
<name>A0A812LEH8_9DINO</name>
<keyword evidence="6" id="KW-1185">Reference proteome</keyword>
<feature type="domain" description="BD-FAE-like" evidence="4">
    <location>
        <begin position="110"/>
        <end position="216"/>
    </location>
</feature>
<feature type="transmembrane region" description="Helical" evidence="3">
    <location>
        <begin position="462"/>
        <end position="484"/>
    </location>
</feature>
<reference evidence="5" key="1">
    <citation type="submission" date="2021-02" db="EMBL/GenBank/DDBJ databases">
        <authorList>
            <person name="Dougan E. K."/>
            <person name="Rhodes N."/>
            <person name="Thang M."/>
            <person name="Chan C."/>
        </authorList>
    </citation>
    <scope>NUCLEOTIDE SEQUENCE</scope>
</reference>
<feature type="compositionally biased region" description="Polar residues" evidence="2">
    <location>
        <begin position="1241"/>
        <end position="1251"/>
    </location>
</feature>
<dbReference type="Gene3D" id="2.60.120.620">
    <property type="entry name" value="q2cbj1_9rhob like domain"/>
    <property type="match status" value="1"/>
</dbReference>
<feature type="compositionally biased region" description="Basic and acidic residues" evidence="2">
    <location>
        <begin position="70"/>
        <end position="84"/>
    </location>
</feature>
<feature type="region of interest" description="Disordered" evidence="2">
    <location>
        <begin position="1238"/>
        <end position="1266"/>
    </location>
</feature>
<keyword evidence="3" id="KW-0472">Membrane</keyword>
<keyword evidence="1" id="KW-0378">Hydrolase</keyword>
<proteinExistence type="predicted"/>
<gene>
    <name evidence="5" type="primary">axeA1</name>
    <name evidence="5" type="ORF">SNEC2469_LOCUS4316</name>
</gene>
<dbReference type="InterPro" id="IPR029058">
    <property type="entry name" value="AB_hydrolase_fold"/>
</dbReference>
<comment type="caution">
    <text evidence="5">The sequence shown here is derived from an EMBL/GenBank/DDBJ whole genome shotgun (WGS) entry which is preliminary data.</text>
</comment>
<dbReference type="PANTHER" id="PTHR48081">
    <property type="entry name" value="AB HYDROLASE SUPERFAMILY PROTEIN C4A8.06C"/>
    <property type="match status" value="1"/>
</dbReference>
<dbReference type="GO" id="GO:0016787">
    <property type="term" value="F:hydrolase activity"/>
    <property type="evidence" value="ECO:0007669"/>
    <property type="project" value="UniProtKB-KW"/>
</dbReference>
<evidence type="ECO:0000256" key="1">
    <source>
        <dbReference type="ARBA" id="ARBA00022801"/>
    </source>
</evidence>
<dbReference type="InterPro" id="IPR049492">
    <property type="entry name" value="BD-FAE-like_dom"/>
</dbReference>
<dbReference type="Pfam" id="PF20434">
    <property type="entry name" value="BD-FAE"/>
    <property type="match status" value="1"/>
</dbReference>
<evidence type="ECO:0000313" key="5">
    <source>
        <dbReference type="EMBL" id="CAE7240617.1"/>
    </source>
</evidence>
<dbReference type="Proteomes" id="UP000601435">
    <property type="component" value="Unassembled WGS sequence"/>
</dbReference>
<dbReference type="PANTHER" id="PTHR48081:SF6">
    <property type="entry name" value="PEPTIDASE S9 PROLYL OLIGOPEPTIDASE CATALYTIC DOMAIN-CONTAINING PROTEIN"/>
    <property type="match status" value="1"/>
</dbReference>
<feature type="region of interest" description="Disordered" evidence="2">
    <location>
        <begin position="70"/>
        <end position="96"/>
    </location>
</feature>
<feature type="region of interest" description="Disordered" evidence="2">
    <location>
        <begin position="1314"/>
        <end position="1355"/>
    </location>
</feature>